<reference evidence="4 5" key="1">
    <citation type="submission" date="2025-04" db="UniProtKB">
        <authorList>
            <consortium name="RefSeq"/>
        </authorList>
    </citation>
    <scope>IDENTIFICATION</scope>
</reference>
<dbReference type="SUPFAM" id="SSF55277">
    <property type="entry name" value="GYF domain"/>
    <property type="match status" value="1"/>
</dbReference>
<sequence>MAERKVRFAEKDTADKDAEPASDKGWNRTFSKKHTLDSDEEDDEKEESKYELHQDDVEGAEDATLASEGGVRITPFNLREEMEEGRFDAHGNYFEKKEKQIQDNWLDNIDWMRVSGKGGEEKVGEDDYLPDSPEPEPGRPEIKILADIVSFLKPRETIATAVRRLGGGKKAKGVAATRKWGPKKARMEEAEDGDKAQGVDKESMLKLTEFVDELVASGNYEAYQYTYEKITHLLKEEEGRSKKEEDIFDMFGDEPVKEKITTGGPKASKDANGSGSKEASGSNPASDLDPDKTYWEYKWENKEDADKYGPFESEQMQDWVDQNYFSDGVWVRKVGSGGQFYDSKRIDFDLYT</sequence>
<accession>A0A8B7XXV7</accession>
<dbReference type="RefSeq" id="XP_022085724.1">
    <property type="nucleotide sequence ID" value="XM_022230032.1"/>
</dbReference>
<dbReference type="PANTHER" id="PTHR13138">
    <property type="entry name" value="PROTEIN LIN1"/>
    <property type="match status" value="1"/>
</dbReference>
<feature type="region of interest" description="Disordered" evidence="1">
    <location>
        <begin position="116"/>
        <end position="140"/>
    </location>
</feature>
<dbReference type="Proteomes" id="UP000694845">
    <property type="component" value="Unplaced"/>
</dbReference>
<dbReference type="InterPro" id="IPR035445">
    <property type="entry name" value="GYF-like_dom_sf"/>
</dbReference>
<dbReference type="KEGG" id="aplc:110976601"/>
<dbReference type="PROSITE" id="PS50829">
    <property type="entry name" value="GYF"/>
    <property type="match status" value="1"/>
</dbReference>
<evidence type="ECO:0000313" key="3">
    <source>
        <dbReference type="Proteomes" id="UP000694845"/>
    </source>
</evidence>
<organism evidence="3 4">
    <name type="scientific">Acanthaster planci</name>
    <name type="common">Crown-of-thorns starfish</name>
    <dbReference type="NCBI Taxonomy" id="133434"/>
    <lineage>
        <taxon>Eukaryota</taxon>
        <taxon>Metazoa</taxon>
        <taxon>Echinodermata</taxon>
        <taxon>Eleutherozoa</taxon>
        <taxon>Asterozoa</taxon>
        <taxon>Asteroidea</taxon>
        <taxon>Valvatacea</taxon>
        <taxon>Valvatida</taxon>
        <taxon>Acanthasteridae</taxon>
        <taxon>Acanthaster</taxon>
    </lineage>
</organism>
<dbReference type="InterPro" id="IPR039905">
    <property type="entry name" value="CD2BP2/Lin1"/>
</dbReference>
<evidence type="ECO:0000256" key="1">
    <source>
        <dbReference type="SAM" id="MobiDB-lite"/>
    </source>
</evidence>
<dbReference type="AlphaFoldDB" id="A0A8B7XXV7"/>
<proteinExistence type="predicted"/>
<dbReference type="CTD" id="10421"/>
<feature type="region of interest" description="Disordered" evidence="1">
    <location>
        <begin position="1"/>
        <end position="77"/>
    </location>
</feature>
<dbReference type="PANTHER" id="PTHR13138:SF3">
    <property type="entry name" value="CD2 ANTIGEN CYTOPLASMIC TAIL-BINDING PROTEIN 2"/>
    <property type="match status" value="1"/>
</dbReference>
<keyword evidence="3" id="KW-1185">Reference proteome</keyword>
<evidence type="ECO:0000313" key="6">
    <source>
        <dbReference type="RefSeq" id="XP_022085726.1"/>
    </source>
</evidence>
<feature type="compositionally biased region" description="Basic and acidic residues" evidence="1">
    <location>
        <begin position="46"/>
        <end position="56"/>
    </location>
</feature>
<gene>
    <name evidence="4 5 6" type="primary">LOC110976601</name>
</gene>
<dbReference type="GO" id="GO:0005682">
    <property type="term" value="C:U5 snRNP"/>
    <property type="evidence" value="ECO:0007669"/>
    <property type="project" value="InterPro"/>
</dbReference>
<dbReference type="Gene3D" id="3.30.1490.40">
    <property type="match status" value="1"/>
</dbReference>
<feature type="compositionally biased region" description="Basic and acidic residues" evidence="1">
    <location>
        <begin position="1"/>
        <end position="26"/>
    </location>
</feature>
<evidence type="ECO:0000259" key="2">
    <source>
        <dbReference type="PROSITE" id="PS50829"/>
    </source>
</evidence>
<feature type="compositionally biased region" description="Basic and acidic residues" evidence="1">
    <location>
        <begin position="185"/>
        <end position="198"/>
    </location>
</feature>
<dbReference type="RefSeq" id="XP_022085726.1">
    <property type="nucleotide sequence ID" value="XM_022230034.1"/>
</dbReference>
<dbReference type="Pfam" id="PF02213">
    <property type="entry name" value="GYF"/>
    <property type="match status" value="1"/>
</dbReference>
<dbReference type="InterPro" id="IPR003169">
    <property type="entry name" value="GYF"/>
</dbReference>
<dbReference type="OrthoDB" id="331341at2759"/>
<feature type="region of interest" description="Disordered" evidence="1">
    <location>
        <begin position="173"/>
        <end position="198"/>
    </location>
</feature>
<dbReference type="GeneID" id="110976601"/>
<dbReference type="RefSeq" id="XP_022085725.1">
    <property type="nucleotide sequence ID" value="XM_022230033.1"/>
</dbReference>
<evidence type="ECO:0000313" key="5">
    <source>
        <dbReference type="RefSeq" id="XP_022085725.1"/>
    </source>
</evidence>
<feature type="domain" description="GYF" evidence="2">
    <location>
        <begin position="292"/>
        <end position="349"/>
    </location>
</feature>
<evidence type="ECO:0000313" key="4">
    <source>
        <dbReference type="RefSeq" id="XP_022085724.1"/>
    </source>
</evidence>
<protein>
    <submittedName>
        <fullName evidence="4 5">CD2 antigen cytoplasmic tail-binding protein 2-like isoform X1</fullName>
    </submittedName>
</protein>
<feature type="compositionally biased region" description="Polar residues" evidence="1">
    <location>
        <begin position="271"/>
        <end position="285"/>
    </location>
</feature>
<dbReference type="SMART" id="SM00444">
    <property type="entry name" value="GYF"/>
    <property type="match status" value="1"/>
</dbReference>
<dbReference type="FunFam" id="3.30.1490.40:FF:000005">
    <property type="entry name" value="CD2 antigen cytoplasmic tail-binding protein 2"/>
    <property type="match status" value="1"/>
</dbReference>
<name>A0A8B7XXV7_ACAPL</name>
<feature type="region of interest" description="Disordered" evidence="1">
    <location>
        <begin position="243"/>
        <end position="292"/>
    </location>
</feature>